<dbReference type="GeneID" id="65132551"/>
<dbReference type="KEGG" id="vg:65132551"/>
<reference evidence="1 2" key="1">
    <citation type="submission" date="2020-10" db="EMBL/GenBank/DDBJ databases">
        <title>Novel bacteriophages targeting Providencia spp. as potential agents for phage therapy.</title>
        <authorList>
            <person name="Rakov C."/>
            <person name="Alkalay-Oren S."/>
            <person name="Coppenhagen-Glazer S."/>
            <person name="Hazan R."/>
        </authorList>
    </citation>
    <scope>NUCLEOTIDE SEQUENCE [LARGE SCALE GENOMIC DNA]</scope>
</reference>
<evidence type="ECO:0000313" key="1">
    <source>
        <dbReference type="EMBL" id="QPB12204.1"/>
    </source>
</evidence>
<sequence length="118" mass="13566">MNERLTESFLKIIRHQAFESFWDGEDDLESFLVEKVALDLAFIAFGQYNLTYEDMVKYVFHGEITESLAGIATAYLHDAVPEQIPEDYPMITVFTSDDPNTSIYARDLFDVKPTKEGE</sequence>
<dbReference type="RefSeq" id="YP_010113991.1">
    <property type="nucleotide sequence ID" value="NC_055910.1"/>
</dbReference>
<proteinExistence type="predicted"/>
<name>A0A873WTH5_9CAUD</name>
<evidence type="ECO:0000313" key="2">
    <source>
        <dbReference type="Proteomes" id="UP000663042"/>
    </source>
</evidence>
<dbReference type="Proteomes" id="UP000663042">
    <property type="component" value="Segment"/>
</dbReference>
<protein>
    <submittedName>
        <fullName evidence="1">Uncharacterized protein</fullName>
    </submittedName>
</protein>
<organism evidence="1 2">
    <name type="scientific">Providencia phage PSTCR5</name>
    <dbReference type="NCBI Taxonomy" id="2783547"/>
    <lineage>
        <taxon>Viruses</taxon>
        <taxon>Duplodnaviria</taxon>
        <taxon>Heunggongvirae</taxon>
        <taxon>Uroviricota</taxon>
        <taxon>Caudoviricetes</taxon>
        <taxon>Demerecviridae</taxon>
        <taxon>Priunavirus</taxon>
        <taxon>Priunavirus PSTCR5</taxon>
    </lineage>
</organism>
<dbReference type="EMBL" id="MW057857">
    <property type="protein sequence ID" value="QPB12204.1"/>
    <property type="molecule type" value="Genomic_DNA"/>
</dbReference>
<keyword evidence="2" id="KW-1185">Reference proteome</keyword>
<accession>A0A873WTH5</accession>